<dbReference type="Gramene" id="HORVU.MOREX.r3.1HG0011970.1">
    <property type="protein sequence ID" value="HORVU.MOREX.r3.1HG0011970.1.CDS1"/>
    <property type="gene ID" value="HORVU.MOREX.r3.1HG0011970"/>
</dbReference>
<proteinExistence type="predicted"/>
<dbReference type="AlphaFoldDB" id="A0A8I6WMK1"/>
<name>A0A8I6WMK1_HORVV</name>
<dbReference type="PANTHER" id="PTHR35546">
    <property type="entry name" value="F-BOX PROTEIN INTERACTION DOMAIN PROTEIN-RELATED"/>
    <property type="match status" value="1"/>
</dbReference>
<accession>A0A8I6WMK1</accession>
<dbReference type="EnsemblPlants" id="HORVU.MOREX.r3.1HG0011970.1">
    <property type="protein sequence ID" value="HORVU.MOREX.r3.1HG0011970.1.CDS1"/>
    <property type="gene ID" value="HORVU.MOREX.r3.1HG0011970"/>
</dbReference>
<feature type="domain" description="F-box" evidence="1">
    <location>
        <begin position="11"/>
        <end position="49"/>
    </location>
</feature>
<reference evidence="3" key="1">
    <citation type="journal article" date="2012" name="Nature">
        <title>A physical, genetic and functional sequence assembly of the barley genome.</title>
        <authorList>
            <consortium name="The International Barley Genome Sequencing Consortium"/>
            <person name="Mayer K.F."/>
            <person name="Waugh R."/>
            <person name="Brown J.W."/>
            <person name="Schulman A."/>
            <person name="Langridge P."/>
            <person name="Platzer M."/>
            <person name="Fincher G.B."/>
            <person name="Muehlbauer G.J."/>
            <person name="Sato K."/>
            <person name="Close T.J."/>
            <person name="Wise R.P."/>
            <person name="Stein N."/>
        </authorList>
    </citation>
    <scope>NUCLEOTIDE SEQUENCE [LARGE SCALE GENOMIC DNA]</scope>
    <source>
        <strain evidence="3">cv. Morex</strain>
    </source>
</reference>
<reference evidence="2" key="3">
    <citation type="submission" date="2022-01" db="UniProtKB">
        <authorList>
            <consortium name="EnsemblPlants"/>
        </authorList>
    </citation>
    <scope>IDENTIFICATION</scope>
    <source>
        <strain evidence="2">subsp. vulgare</strain>
    </source>
</reference>
<organism evidence="2 3">
    <name type="scientific">Hordeum vulgare subsp. vulgare</name>
    <name type="common">Domesticated barley</name>
    <dbReference type="NCBI Taxonomy" id="112509"/>
    <lineage>
        <taxon>Eukaryota</taxon>
        <taxon>Viridiplantae</taxon>
        <taxon>Streptophyta</taxon>
        <taxon>Embryophyta</taxon>
        <taxon>Tracheophyta</taxon>
        <taxon>Spermatophyta</taxon>
        <taxon>Magnoliopsida</taxon>
        <taxon>Liliopsida</taxon>
        <taxon>Poales</taxon>
        <taxon>Poaceae</taxon>
        <taxon>BOP clade</taxon>
        <taxon>Pooideae</taxon>
        <taxon>Triticodae</taxon>
        <taxon>Triticeae</taxon>
        <taxon>Hordeinae</taxon>
        <taxon>Hordeum</taxon>
    </lineage>
</organism>
<dbReference type="InterPro" id="IPR055290">
    <property type="entry name" value="At3g26010-like"/>
</dbReference>
<dbReference type="InterPro" id="IPR001810">
    <property type="entry name" value="F-box_dom"/>
</dbReference>
<protein>
    <recommendedName>
        <fullName evidence="1">F-box domain-containing protein</fullName>
    </recommendedName>
</protein>
<dbReference type="PANTHER" id="PTHR35546:SF73">
    <property type="entry name" value="F-BOX DOMAIN-CONTAINING PROTEIN"/>
    <property type="match status" value="1"/>
</dbReference>
<evidence type="ECO:0000259" key="1">
    <source>
        <dbReference type="Pfam" id="PF00646"/>
    </source>
</evidence>
<evidence type="ECO:0000313" key="3">
    <source>
        <dbReference type="Proteomes" id="UP000011116"/>
    </source>
</evidence>
<dbReference type="Gramene" id="HORVU.MOREX.r2.1HG0009010.1">
    <property type="protein sequence ID" value="HORVU.MOREX.r2.1HG0009010.1.CDS.1"/>
    <property type="gene ID" value="HORVU.MOREX.r2.1HG0009010"/>
</dbReference>
<dbReference type="Pfam" id="PF00646">
    <property type="entry name" value="F-box"/>
    <property type="match status" value="1"/>
</dbReference>
<dbReference type="InterPro" id="IPR036047">
    <property type="entry name" value="F-box-like_dom_sf"/>
</dbReference>
<keyword evidence="3" id="KW-1185">Reference proteome</keyword>
<sequence length="144" mass="16356">MDHHKKLSAARLTDDLVVDILSRLTYKSFCRCKCAYRAWCTFSSDPDYRKKLPKKVTTGLLYQGLNKSDTPLVSMCPDDGEIDGILADLPHYEHLEFLDCCIGLVLCKYRSSYTSTGICCFVVCNPATREWRVLPDTICPSMIM</sequence>
<dbReference type="Gene3D" id="1.20.1280.50">
    <property type="match status" value="1"/>
</dbReference>
<reference evidence="2" key="2">
    <citation type="submission" date="2020-10" db="EMBL/GenBank/DDBJ databases">
        <authorList>
            <person name="Scholz U."/>
            <person name="Mascher M."/>
            <person name="Fiebig A."/>
        </authorList>
    </citation>
    <scope>NUCLEOTIDE SEQUENCE [LARGE SCALE GENOMIC DNA]</scope>
    <source>
        <strain evidence="2">cv. Morex</strain>
    </source>
</reference>
<dbReference type="SUPFAM" id="SSF81383">
    <property type="entry name" value="F-box domain"/>
    <property type="match status" value="1"/>
</dbReference>
<dbReference type="Proteomes" id="UP000011116">
    <property type="component" value="Chromosome 1H"/>
</dbReference>
<dbReference type="OMA" id="CKCAYRA"/>
<evidence type="ECO:0000313" key="2">
    <source>
        <dbReference type="EnsemblPlants" id="HORVU.MOREX.r3.1HG0011970.1.CDS1"/>
    </source>
</evidence>